<dbReference type="InterPro" id="IPR013830">
    <property type="entry name" value="SGNH_hydro"/>
</dbReference>
<keyword evidence="3" id="KW-1185">Reference proteome</keyword>
<dbReference type="EMBL" id="PDNU01000036">
    <property type="protein sequence ID" value="PHK93791.1"/>
    <property type="molecule type" value="Genomic_DNA"/>
</dbReference>
<reference evidence="2 3" key="1">
    <citation type="submission" date="2017-10" db="EMBL/GenBank/DDBJ databases">
        <authorList>
            <person name="Banno H."/>
            <person name="Chua N.-H."/>
        </authorList>
    </citation>
    <scope>NUCLEOTIDE SEQUENCE [LARGE SCALE GENOMIC DNA]</scope>
    <source>
        <strain evidence="2 3">YW11</strain>
    </source>
</reference>
<evidence type="ECO:0000313" key="2">
    <source>
        <dbReference type="EMBL" id="PHK93791.1"/>
    </source>
</evidence>
<dbReference type="InterPro" id="IPR016181">
    <property type="entry name" value="Acyl_CoA_acyltransferase"/>
</dbReference>
<dbReference type="NCBIfam" id="TIGR01686">
    <property type="entry name" value="FkbH"/>
    <property type="match status" value="1"/>
</dbReference>
<sequence>MEQLPWLPAQADLGAALGAARRLEPAARFAEAVRLAGFRRDFTQTGRIDRLAADGLADPALRGGVSPALTPLRLAILSSHTVDHLVPAIRVSGLGRRVALSVHVAPYGMYRQALLGEDPELAAFAPQLVLLALDARDAPIDLPLDSGEDAVEAAVQARTDELRTLWRRARARYGAQVVQQTLVAPDPLLFGSFEALVPAAPHSIIERLNTAIRAAAREEGVLLLDLAWQAARLGHGSGLADPVRWHQAKQLVSPVLAPLYGDLVARIAGAVAGTSRKCLVLDLDNTLWGGVIGDDGLDGIRLGQGNATGEAFLAFQRYAAALGKRGVILAVCSKNTEAVAVEVFEKHPEMALRRGDIACFVANWNDKAGNLRHIARTLNIGLDSLVFVDDNPAEREIIRRELPEVAVPEVTEDVSDYPAILGAAGYFEAAGFTADDAARARSYALNAERQAALEQATDITGYLRSLAMRMTARRVGPAELPRVTQLINKTNQFNLTTRRYTEADTARFAADPDTLLISVRLADRFGDNGLIAVLMARPDAALPPGELLIDTWLMSCRVLGRQVEEASLGVLLDHAARRGVKALVGEYRPTAKNGMVAQHYARLGFEPMPAPAGAEPDSLTMGATFWRYELRAAEAPAHYIEVEAA</sequence>
<evidence type="ECO:0000259" key="1">
    <source>
        <dbReference type="Pfam" id="PF13472"/>
    </source>
</evidence>
<dbReference type="InterPro" id="IPR036514">
    <property type="entry name" value="SGNH_hydro_sf"/>
</dbReference>
<protein>
    <submittedName>
        <fullName evidence="2">Methoxymalonyl-ACP biosynthesis protein</fullName>
    </submittedName>
</protein>
<dbReference type="OrthoDB" id="323926at2"/>
<evidence type="ECO:0000313" key="3">
    <source>
        <dbReference type="Proteomes" id="UP000223527"/>
    </source>
</evidence>
<organism evidence="2 3">
    <name type="scientific">Teichococcus rhizosphaerae</name>
    <dbReference type="NCBI Taxonomy" id="1335062"/>
    <lineage>
        <taxon>Bacteria</taxon>
        <taxon>Pseudomonadati</taxon>
        <taxon>Pseudomonadota</taxon>
        <taxon>Alphaproteobacteria</taxon>
        <taxon>Acetobacterales</taxon>
        <taxon>Roseomonadaceae</taxon>
        <taxon>Roseomonas</taxon>
    </lineage>
</organism>
<dbReference type="AlphaFoldDB" id="A0A2C6Z5M1"/>
<dbReference type="RefSeq" id="WP_099096705.1">
    <property type="nucleotide sequence ID" value="NZ_PDNU01000036.1"/>
</dbReference>
<comment type="caution">
    <text evidence="2">The sequence shown here is derived from an EMBL/GenBank/DDBJ whole genome shotgun (WGS) entry which is preliminary data.</text>
</comment>
<dbReference type="SUPFAM" id="SSF55729">
    <property type="entry name" value="Acyl-CoA N-acyltransferases (Nat)"/>
    <property type="match status" value="1"/>
</dbReference>
<dbReference type="InterPro" id="IPR010037">
    <property type="entry name" value="FkbH_domain"/>
</dbReference>
<dbReference type="InterPro" id="IPR010033">
    <property type="entry name" value="HAD_SF_ppase_IIIC"/>
</dbReference>
<dbReference type="InterPro" id="IPR023214">
    <property type="entry name" value="HAD_sf"/>
</dbReference>
<dbReference type="SUPFAM" id="SSF52266">
    <property type="entry name" value="SGNH hydrolase"/>
    <property type="match status" value="1"/>
</dbReference>
<gene>
    <name evidence="2" type="ORF">CR162_16880</name>
</gene>
<accession>A0A2C6Z5M1</accession>
<name>A0A2C6Z5M1_9PROT</name>
<feature type="domain" description="SGNH hydrolase-type esterase" evidence="1">
    <location>
        <begin position="111"/>
        <end position="232"/>
    </location>
</feature>
<dbReference type="Proteomes" id="UP000223527">
    <property type="component" value="Unassembled WGS sequence"/>
</dbReference>
<dbReference type="Pfam" id="PF13472">
    <property type="entry name" value="Lipase_GDSL_2"/>
    <property type="match status" value="1"/>
</dbReference>
<dbReference type="GO" id="GO:0016788">
    <property type="term" value="F:hydrolase activity, acting on ester bonds"/>
    <property type="evidence" value="ECO:0007669"/>
    <property type="project" value="UniProtKB-ARBA"/>
</dbReference>
<dbReference type="InterPro" id="IPR036412">
    <property type="entry name" value="HAD-like_sf"/>
</dbReference>
<dbReference type="NCBIfam" id="TIGR01681">
    <property type="entry name" value="HAD-SF-IIIC"/>
    <property type="match status" value="1"/>
</dbReference>
<dbReference type="SUPFAM" id="SSF56784">
    <property type="entry name" value="HAD-like"/>
    <property type="match status" value="1"/>
</dbReference>
<proteinExistence type="predicted"/>
<dbReference type="Gene3D" id="3.40.50.1000">
    <property type="entry name" value="HAD superfamily/HAD-like"/>
    <property type="match status" value="1"/>
</dbReference>
<dbReference type="Gene3D" id="3.40.50.1110">
    <property type="entry name" value="SGNH hydrolase"/>
    <property type="match status" value="1"/>
</dbReference>